<organism evidence="9 10">
    <name type="scientific">Pontibacter ummariensis</name>
    <dbReference type="NCBI Taxonomy" id="1610492"/>
    <lineage>
        <taxon>Bacteria</taxon>
        <taxon>Pseudomonadati</taxon>
        <taxon>Bacteroidota</taxon>
        <taxon>Cytophagia</taxon>
        <taxon>Cytophagales</taxon>
        <taxon>Hymenobacteraceae</taxon>
        <taxon>Pontibacter</taxon>
    </lineage>
</organism>
<dbReference type="Pfam" id="PF03458">
    <property type="entry name" value="Gly_transporter"/>
    <property type="match status" value="1"/>
</dbReference>
<evidence type="ECO:0000256" key="1">
    <source>
        <dbReference type="ARBA" id="ARBA00004651"/>
    </source>
</evidence>
<comment type="subcellular location">
    <subcellularLocation>
        <location evidence="1">Cell membrane</location>
        <topology evidence="1">Multi-pass membrane protein</topology>
    </subcellularLocation>
</comment>
<sequence>DVLINEVPLLFRKDIYALACIAGGFVYFVCYKFSLPAPLTELAAALTVIAIRIAAVKFHIQLPILNLDKPTKED</sequence>
<dbReference type="AlphaFoldDB" id="A0A239M3Q6"/>
<reference evidence="10" key="1">
    <citation type="submission" date="2017-06" db="EMBL/GenBank/DDBJ databases">
        <authorList>
            <person name="Varghese N."/>
            <person name="Submissions S."/>
        </authorList>
    </citation>
    <scope>NUCLEOTIDE SEQUENCE [LARGE SCALE GENOMIC DNA]</scope>
    <source>
        <strain evidence="10">NKM1</strain>
    </source>
</reference>
<evidence type="ECO:0000256" key="4">
    <source>
        <dbReference type="ARBA" id="ARBA00022692"/>
    </source>
</evidence>
<evidence type="ECO:0000256" key="7">
    <source>
        <dbReference type="SAM" id="Phobius"/>
    </source>
</evidence>
<feature type="transmembrane region" description="Helical" evidence="7">
    <location>
        <begin position="42"/>
        <end position="60"/>
    </location>
</feature>
<keyword evidence="6 7" id="KW-0472">Membrane</keyword>
<dbReference type="InterPro" id="IPR005115">
    <property type="entry name" value="Gly_transporter"/>
</dbReference>
<evidence type="ECO:0000256" key="3">
    <source>
        <dbReference type="ARBA" id="ARBA00022475"/>
    </source>
</evidence>
<evidence type="ECO:0000313" key="9">
    <source>
        <dbReference type="EMBL" id="SNT37457.1"/>
    </source>
</evidence>
<keyword evidence="10" id="KW-1185">Reference proteome</keyword>
<evidence type="ECO:0000256" key="6">
    <source>
        <dbReference type="ARBA" id="ARBA00023136"/>
    </source>
</evidence>
<dbReference type="EMBL" id="FZOQ01000073">
    <property type="protein sequence ID" value="SNT37457.1"/>
    <property type="molecule type" value="Genomic_DNA"/>
</dbReference>
<feature type="non-terminal residue" evidence="9">
    <location>
        <position position="1"/>
    </location>
</feature>
<proteinExistence type="inferred from homology"/>
<protein>
    <submittedName>
        <fullName evidence="9">UPF0126 domain-containing protein</fullName>
    </submittedName>
</protein>
<name>A0A239M3Q6_9BACT</name>
<comment type="similarity">
    <text evidence="2">Belongs to the UPF0126 family.</text>
</comment>
<evidence type="ECO:0000256" key="5">
    <source>
        <dbReference type="ARBA" id="ARBA00022989"/>
    </source>
</evidence>
<evidence type="ECO:0000256" key="2">
    <source>
        <dbReference type="ARBA" id="ARBA00008193"/>
    </source>
</evidence>
<accession>A0A239M3Q6</accession>
<evidence type="ECO:0000313" key="10">
    <source>
        <dbReference type="Proteomes" id="UP000198432"/>
    </source>
</evidence>
<feature type="domain" description="Glycine transporter" evidence="8">
    <location>
        <begin position="1"/>
        <end position="31"/>
    </location>
</feature>
<dbReference type="PANTHER" id="PTHR30506">
    <property type="entry name" value="INNER MEMBRANE PROTEIN"/>
    <property type="match status" value="1"/>
</dbReference>
<evidence type="ECO:0000259" key="8">
    <source>
        <dbReference type="Pfam" id="PF03458"/>
    </source>
</evidence>
<dbReference type="Proteomes" id="UP000198432">
    <property type="component" value="Unassembled WGS sequence"/>
</dbReference>
<gene>
    <name evidence="9" type="ORF">SAMN06296052_1731</name>
</gene>
<dbReference type="RefSeq" id="WP_179223173.1">
    <property type="nucleotide sequence ID" value="NZ_FZOQ01000073.1"/>
</dbReference>
<keyword evidence="3" id="KW-1003">Cell membrane</keyword>
<keyword evidence="5 7" id="KW-1133">Transmembrane helix</keyword>
<dbReference type="GO" id="GO:0005886">
    <property type="term" value="C:plasma membrane"/>
    <property type="evidence" value="ECO:0007669"/>
    <property type="project" value="UniProtKB-SubCell"/>
</dbReference>
<feature type="transmembrane region" description="Helical" evidence="7">
    <location>
        <begin position="15"/>
        <end position="35"/>
    </location>
</feature>
<keyword evidence="4 7" id="KW-0812">Transmembrane</keyword>
<dbReference type="PANTHER" id="PTHR30506:SF3">
    <property type="entry name" value="UPF0126 INNER MEMBRANE PROTEIN YADS-RELATED"/>
    <property type="match status" value="1"/>
</dbReference>